<organism evidence="3 4">
    <name type="scientific">Aplysia californica</name>
    <name type="common">California sea hare</name>
    <dbReference type="NCBI Taxonomy" id="6500"/>
    <lineage>
        <taxon>Eukaryota</taxon>
        <taxon>Metazoa</taxon>
        <taxon>Spiralia</taxon>
        <taxon>Lophotrochozoa</taxon>
        <taxon>Mollusca</taxon>
        <taxon>Gastropoda</taxon>
        <taxon>Heterobranchia</taxon>
        <taxon>Euthyneura</taxon>
        <taxon>Tectipleura</taxon>
        <taxon>Aplysiida</taxon>
        <taxon>Aplysioidea</taxon>
        <taxon>Aplysiidae</taxon>
        <taxon>Aplysia</taxon>
    </lineage>
</organism>
<proteinExistence type="predicted"/>
<evidence type="ECO:0000256" key="1">
    <source>
        <dbReference type="SAM" id="MobiDB-lite"/>
    </source>
</evidence>
<feature type="compositionally biased region" description="Polar residues" evidence="1">
    <location>
        <begin position="39"/>
        <end position="50"/>
    </location>
</feature>
<dbReference type="RefSeq" id="XP_005111861.2">
    <property type="nucleotide sequence ID" value="XM_005111804.3"/>
</dbReference>
<dbReference type="GeneID" id="101845969"/>
<evidence type="ECO:0000313" key="4">
    <source>
        <dbReference type="RefSeq" id="XP_005111861.2"/>
    </source>
</evidence>
<protein>
    <submittedName>
        <fullName evidence="4">Uncharacterized protein LOC101845969</fullName>
    </submittedName>
</protein>
<sequence length="129" mass="14438">MRSLVLVSLAALVLCAAVSAQDSDGSDTPPRIGRPKTDFSGQERPNSDDSAPSKKGKRLFLMIRSLERVLKNLGQADYAEESWKDCIKDTILGMKDYLEEEDDDIETQGSPPPPKPRGPRRRQQRRGRQ</sequence>
<reference evidence="4" key="1">
    <citation type="submission" date="2025-08" db="UniProtKB">
        <authorList>
            <consortium name="RefSeq"/>
        </authorList>
    </citation>
    <scope>IDENTIFICATION</scope>
</reference>
<evidence type="ECO:0000313" key="3">
    <source>
        <dbReference type="Proteomes" id="UP000694888"/>
    </source>
</evidence>
<keyword evidence="3" id="KW-1185">Reference proteome</keyword>
<accession>A0ABM0K965</accession>
<feature type="region of interest" description="Disordered" evidence="1">
    <location>
        <begin position="98"/>
        <end position="129"/>
    </location>
</feature>
<dbReference type="Proteomes" id="UP000694888">
    <property type="component" value="Unplaced"/>
</dbReference>
<feature type="region of interest" description="Disordered" evidence="1">
    <location>
        <begin position="20"/>
        <end position="57"/>
    </location>
</feature>
<feature type="compositionally biased region" description="Basic residues" evidence="1">
    <location>
        <begin position="117"/>
        <end position="129"/>
    </location>
</feature>
<feature type="chain" id="PRO_5045156376" evidence="2">
    <location>
        <begin position="21"/>
        <end position="129"/>
    </location>
</feature>
<keyword evidence="2" id="KW-0732">Signal</keyword>
<evidence type="ECO:0000256" key="2">
    <source>
        <dbReference type="SAM" id="SignalP"/>
    </source>
</evidence>
<feature type="signal peptide" evidence="2">
    <location>
        <begin position="1"/>
        <end position="20"/>
    </location>
</feature>
<name>A0ABM0K965_APLCA</name>
<gene>
    <name evidence="4" type="primary">LOC101845969</name>
</gene>